<keyword evidence="3" id="KW-1185">Reference proteome</keyword>
<comment type="caution">
    <text evidence="2">The sequence shown here is derived from an EMBL/GenBank/DDBJ whole genome shotgun (WGS) entry which is preliminary data.</text>
</comment>
<reference evidence="2 3" key="1">
    <citation type="submission" date="2024-09" db="EMBL/GenBank/DDBJ databases">
        <title>Genome sequencing and assembly of Phytophthora oleae, isolate VK10A, causative agent of rot of olive drupes.</title>
        <authorList>
            <person name="Conti Taguali S."/>
            <person name="Riolo M."/>
            <person name="La Spada F."/>
            <person name="Cacciola S.O."/>
            <person name="Dionisio G."/>
        </authorList>
    </citation>
    <scope>NUCLEOTIDE SEQUENCE [LARGE SCALE GENOMIC DNA]</scope>
    <source>
        <strain evidence="2 3">VK10A</strain>
    </source>
</reference>
<sequence>MKWRLVGLGECGLCAVVAIFGLSRLPEDAAIGTTQSTPGAKAGIVAPSLDAELQCVQSSYVDNATNMVEPSTGLKWTHGSQSNAKSVIAVDIDT</sequence>
<dbReference type="EMBL" id="JBIMZQ010000003">
    <property type="protein sequence ID" value="KAL3672607.1"/>
    <property type="molecule type" value="Genomic_DNA"/>
</dbReference>
<feature type="signal peptide" evidence="1">
    <location>
        <begin position="1"/>
        <end position="18"/>
    </location>
</feature>
<feature type="chain" id="PRO_5044818101" evidence="1">
    <location>
        <begin position="19"/>
        <end position="94"/>
    </location>
</feature>
<organism evidence="2 3">
    <name type="scientific">Phytophthora oleae</name>
    <dbReference type="NCBI Taxonomy" id="2107226"/>
    <lineage>
        <taxon>Eukaryota</taxon>
        <taxon>Sar</taxon>
        <taxon>Stramenopiles</taxon>
        <taxon>Oomycota</taxon>
        <taxon>Peronosporomycetes</taxon>
        <taxon>Peronosporales</taxon>
        <taxon>Peronosporaceae</taxon>
        <taxon>Phytophthora</taxon>
    </lineage>
</organism>
<evidence type="ECO:0000313" key="3">
    <source>
        <dbReference type="Proteomes" id="UP001632037"/>
    </source>
</evidence>
<proteinExistence type="predicted"/>
<evidence type="ECO:0000256" key="1">
    <source>
        <dbReference type="SAM" id="SignalP"/>
    </source>
</evidence>
<name>A0ABD3G312_9STRA</name>
<gene>
    <name evidence="2" type="ORF">V7S43_001902</name>
</gene>
<protein>
    <submittedName>
        <fullName evidence="2">Uncharacterized protein</fullName>
    </submittedName>
</protein>
<dbReference type="Proteomes" id="UP001632037">
    <property type="component" value="Unassembled WGS sequence"/>
</dbReference>
<accession>A0ABD3G312</accession>
<keyword evidence="1" id="KW-0732">Signal</keyword>
<evidence type="ECO:0000313" key="2">
    <source>
        <dbReference type="EMBL" id="KAL3672607.1"/>
    </source>
</evidence>
<dbReference type="AlphaFoldDB" id="A0ABD3G312"/>